<feature type="region of interest" description="Disordered" evidence="1">
    <location>
        <begin position="1"/>
        <end position="37"/>
    </location>
</feature>
<feature type="compositionally biased region" description="Basic and acidic residues" evidence="1">
    <location>
        <begin position="326"/>
        <end position="341"/>
    </location>
</feature>
<evidence type="ECO:0000313" key="2">
    <source>
        <dbReference type="EMBL" id="CEO98437.1"/>
    </source>
</evidence>
<evidence type="ECO:0000313" key="3">
    <source>
        <dbReference type="Proteomes" id="UP000039324"/>
    </source>
</evidence>
<dbReference type="Proteomes" id="UP000039324">
    <property type="component" value="Unassembled WGS sequence"/>
</dbReference>
<organism evidence="2 3">
    <name type="scientific">Plasmodiophora brassicae</name>
    <name type="common">Clubroot disease agent</name>
    <dbReference type="NCBI Taxonomy" id="37360"/>
    <lineage>
        <taxon>Eukaryota</taxon>
        <taxon>Sar</taxon>
        <taxon>Rhizaria</taxon>
        <taxon>Endomyxa</taxon>
        <taxon>Phytomyxea</taxon>
        <taxon>Plasmodiophorida</taxon>
        <taxon>Plasmodiophoridae</taxon>
        <taxon>Plasmodiophora</taxon>
    </lineage>
</organism>
<feature type="region of interest" description="Disordered" evidence="1">
    <location>
        <begin position="281"/>
        <end position="304"/>
    </location>
</feature>
<keyword evidence="3" id="KW-1185">Reference proteome</keyword>
<accession>A0A0G4IT82</accession>
<evidence type="ECO:0008006" key="4">
    <source>
        <dbReference type="Google" id="ProtNLM"/>
    </source>
</evidence>
<name>A0A0G4IT82_PLABS</name>
<proteinExistence type="predicted"/>
<feature type="region of interest" description="Disordered" evidence="1">
    <location>
        <begin position="373"/>
        <end position="398"/>
    </location>
</feature>
<gene>
    <name evidence="2" type="ORF">PBRA_006551</name>
</gene>
<feature type="region of interest" description="Disordered" evidence="1">
    <location>
        <begin position="317"/>
        <end position="351"/>
    </location>
</feature>
<dbReference type="AlphaFoldDB" id="A0A0G4IT82"/>
<dbReference type="EMBL" id="CDSF01000084">
    <property type="protein sequence ID" value="CEO98437.1"/>
    <property type="molecule type" value="Genomic_DNA"/>
</dbReference>
<evidence type="ECO:0000256" key="1">
    <source>
        <dbReference type="SAM" id="MobiDB-lite"/>
    </source>
</evidence>
<reference evidence="2 3" key="1">
    <citation type="submission" date="2015-02" db="EMBL/GenBank/DDBJ databases">
        <authorList>
            <person name="Chooi Y.-H."/>
        </authorList>
    </citation>
    <scope>NUCLEOTIDE SEQUENCE [LARGE SCALE GENOMIC DNA]</scope>
    <source>
        <strain evidence="2">E3</strain>
    </source>
</reference>
<protein>
    <recommendedName>
        <fullName evidence="4">CCHC-type domain-containing protein</fullName>
    </recommendedName>
</protein>
<sequence>MAVDTSSPPQGPAGQDLSTVSLDPQRPGPSQDAPTRTAYTAEQYHHFCEELTRQVAARDQEIQRLKAELASRQSPVDWTAQVKTPESFEKSDRLTGTQNWYTWSRRINNALDQAGLSAFLTGEAVCPLKPPGSHSCTCVGVANPFHRVDRAVAAFVCNQIADQCTVEAKAFPSTRHLLAHLDREYGSGRPEVKRSLVLEQRTRLDRLDHPTTPEKLKTFIVQVDDIQARLTDLGEPLSPEDVALKIIAKFDDPSQRAQALMSQKLSWDDLKTKMRINGILASSSSARAQNPVKRPRDAQQGARSSCSFCGIPGHGDADCRHRKKASEHFKAQRSKKAEAKPKPTSNGQTVKAINITDVFGDIPNTADMIEAYPYDSTTTSNSPPEPRCDIPVASGYAQ</sequence>